<dbReference type="Gene3D" id="3.90.1560.10">
    <property type="entry name" value="ComB-like"/>
    <property type="match status" value="1"/>
</dbReference>
<name>A0ABT9BP58_9MICO</name>
<dbReference type="InterPro" id="IPR036702">
    <property type="entry name" value="ComB-like_sf"/>
</dbReference>
<sequence length="177" mass="17810">MSSATNQSRYQVRFDWGVAGANAIAPGAHIVVWVDALPDGSVDPLAIEHDGAIVTGSTGSRAAVAQWVLDRQVELGDRAFVAVVAAGTPEGRFSVEDLVAAGAVIDALADVGLDFTSPEAAAAAGAFAGLRNAGSHVLTASVSGQELLEASGPAALDAAREAAAGAGFDVLREFSRP</sequence>
<dbReference type="Pfam" id="PF04029">
    <property type="entry name" value="2-ph_phosp"/>
    <property type="match status" value="1"/>
</dbReference>
<protein>
    <recommendedName>
        <fullName evidence="1">Probable 2-phosphosulfolactate phosphatase</fullName>
    </recommendedName>
</protein>
<dbReference type="InterPro" id="IPR005238">
    <property type="entry name" value="ComB-like"/>
</dbReference>
<accession>A0ABT9BP58</accession>
<proteinExistence type="predicted"/>
<reference evidence="2 3" key="1">
    <citation type="submission" date="2023-07" db="EMBL/GenBank/DDBJ databases">
        <title>Protaetiibacter sp. nov WY-16 isolated from soil.</title>
        <authorList>
            <person name="Liu B."/>
            <person name="Wan Y."/>
        </authorList>
    </citation>
    <scope>NUCLEOTIDE SEQUENCE [LARGE SCALE GENOMIC DNA]</scope>
    <source>
        <strain evidence="2 3">WY-16</strain>
    </source>
</reference>
<keyword evidence="3" id="KW-1185">Reference proteome</keyword>
<comment type="caution">
    <text evidence="2">The sequence shown here is derived from an EMBL/GenBank/DDBJ whole genome shotgun (WGS) entry which is preliminary data.</text>
</comment>
<evidence type="ECO:0000256" key="1">
    <source>
        <dbReference type="ARBA" id="ARBA00021948"/>
    </source>
</evidence>
<evidence type="ECO:0000313" key="2">
    <source>
        <dbReference type="EMBL" id="MDO7882816.1"/>
    </source>
</evidence>
<dbReference type="RefSeq" id="WP_305003248.1">
    <property type="nucleotide sequence ID" value="NZ_JAUQUB010000002.1"/>
</dbReference>
<dbReference type="Proteomes" id="UP001241072">
    <property type="component" value="Unassembled WGS sequence"/>
</dbReference>
<evidence type="ECO:0000313" key="3">
    <source>
        <dbReference type="Proteomes" id="UP001241072"/>
    </source>
</evidence>
<gene>
    <name evidence="2" type="ORF">Q5716_11325</name>
</gene>
<dbReference type="SUPFAM" id="SSF142823">
    <property type="entry name" value="ComB-like"/>
    <property type="match status" value="1"/>
</dbReference>
<dbReference type="EMBL" id="JAUQUB010000002">
    <property type="protein sequence ID" value="MDO7882816.1"/>
    <property type="molecule type" value="Genomic_DNA"/>
</dbReference>
<organism evidence="2 3">
    <name type="scientific">Antiquaquibacter soli</name>
    <dbReference type="NCBI Taxonomy" id="3064523"/>
    <lineage>
        <taxon>Bacteria</taxon>
        <taxon>Bacillati</taxon>
        <taxon>Actinomycetota</taxon>
        <taxon>Actinomycetes</taxon>
        <taxon>Micrococcales</taxon>
        <taxon>Microbacteriaceae</taxon>
        <taxon>Antiquaquibacter</taxon>
    </lineage>
</organism>